<dbReference type="Gene3D" id="1.25.40.20">
    <property type="entry name" value="Ankyrin repeat-containing domain"/>
    <property type="match status" value="1"/>
</dbReference>
<comment type="caution">
    <text evidence="2">The sequence shown here is derived from an EMBL/GenBank/DDBJ whole genome shotgun (WGS) entry which is preliminary data.</text>
</comment>
<keyword evidence="1" id="KW-1133">Transmembrane helix</keyword>
<dbReference type="InterPro" id="IPR002110">
    <property type="entry name" value="Ankyrin_rpt"/>
</dbReference>
<dbReference type="EMBL" id="JNBS01002706">
    <property type="protein sequence ID" value="OQR89584.1"/>
    <property type="molecule type" value="Genomic_DNA"/>
</dbReference>
<evidence type="ECO:0000256" key="1">
    <source>
        <dbReference type="SAM" id="Phobius"/>
    </source>
</evidence>
<dbReference type="SUPFAM" id="SSF48403">
    <property type="entry name" value="Ankyrin repeat"/>
    <property type="match status" value="1"/>
</dbReference>
<dbReference type="InterPro" id="IPR036770">
    <property type="entry name" value="Ankyrin_rpt-contain_sf"/>
</dbReference>
<dbReference type="PANTHER" id="PTHR46586:SF3">
    <property type="entry name" value="ANKYRIN REPEAT-CONTAINING PROTEIN"/>
    <property type="match status" value="1"/>
</dbReference>
<protein>
    <submittedName>
        <fullName evidence="2">Uncharacterized protein</fullName>
    </submittedName>
</protein>
<evidence type="ECO:0000313" key="2">
    <source>
        <dbReference type="EMBL" id="OQR89584.1"/>
    </source>
</evidence>
<dbReference type="Pfam" id="PF12796">
    <property type="entry name" value="Ank_2"/>
    <property type="match status" value="1"/>
</dbReference>
<dbReference type="Proteomes" id="UP000243217">
    <property type="component" value="Unassembled WGS sequence"/>
</dbReference>
<organism evidence="2 3">
    <name type="scientific">Thraustotheca clavata</name>
    <dbReference type="NCBI Taxonomy" id="74557"/>
    <lineage>
        <taxon>Eukaryota</taxon>
        <taxon>Sar</taxon>
        <taxon>Stramenopiles</taxon>
        <taxon>Oomycota</taxon>
        <taxon>Saprolegniomycetes</taxon>
        <taxon>Saprolegniales</taxon>
        <taxon>Achlyaceae</taxon>
        <taxon>Thraustotheca</taxon>
    </lineage>
</organism>
<keyword evidence="1" id="KW-0812">Transmembrane</keyword>
<keyword evidence="1" id="KW-0472">Membrane</keyword>
<feature type="transmembrane region" description="Helical" evidence="1">
    <location>
        <begin position="142"/>
        <end position="161"/>
    </location>
</feature>
<proteinExistence type="predicted"/>
<reference evidence="2 3" key="1">
    <citation type="journal article" date="2014" name="Genome Biol. Evol.">
        <title>The secreted proteins of Achlya hypogyna and Thraustotheca clavata identify the ancestral oomycete secretome and reveal gene acquisitions by horizontal gene transfer.</title>
        <authorList>
            <person name="Misner I."/>
            <person name="Blouin N."/>
            <person name="Leonard G."/>
            <person name="Richards T.A."/>
            <person name="Lane C.E."/>
        </authorList>
    </citation>
    <scope>NUCLEOTIDE SEQUENCE [LARGE SCALE GENOMIC DNA]</scope>
    <source>
        <strain evidence="2 3">ATCC 34112</strain>
    </source>
</reference>
<keyword evidence="3" id="KW-1185">Reference proteome</keyword>
<evidence type="ECO:0000313" key="3">
    <source>
        <dbReference type="Proteomes" id="UP000243217"/>
    </source>
</evidence>
<dbReference type="STRING" id="74557.A0A1V9YUT6"/>
<gene>
    <name evidence="2" type="ORF">THRCLA_09679</name>
</gene>
<dbReference type="InterPro" id="IPR052050">
    <property type="entry name" value="SecEffector_AnkRepeat"/>
</dbReference>
<dbReference type="PANTHER" id="PTHR46586">
    <property type="entry name" value="ANKYRIN REPEAT-CONTAINING PROTEIN"/>
    <property type="match status" value="1"/>
</dbReference>
<accession>A0A1V9YUT6</accession>
<dbReference type="AlphaFoldDB" id="A0A1V9YUT6"/>
<name>A0A1V9YUT6_9STRA</name>
<sequence>MLASICGHFDIVKLLINSSNETWTAEAMNGYLDIVKLLHNLDNGPSCSTEDMDGAANNGHFEIVQFLHENQSEGCTSNALYGAIQNGYPKIVGYLLTHQQEHDITSASSSIDYLRIRHHQISTDKDYRGVLQTLHRHSFPHITEYFVCTAILTLAIIYYSICASTQDASNDQRNI</sequence>